<gene>
    <name evidence="1" type="ORF">DSM106972_020120</name>
</gene>
<name>A0A433VNZ9_9CYAN</name>
<protein>
    <recommendedName>
        <fullName evidence="3">ATP-binding protein</fullName>
    </recommendedName>
</protein>
<dbReference type="Proteomes" id="UP000271624">
    <property type="component" value="Unassembled WGS sequence"/>
</dbReference>
<sequence>MLEFLPDSISVQEFWRNNDYAANFIADFLATLITKNGSEDSDLKRSTKIKSATSYIANELLENAVKYSHQASQIPIKVKLYSNKGKTQFFITNSLSHLRSANLQGVIYQLSNNNHEELYLNQLEKNVDDEYSFKSGLGFLSMINDYSAKLAWKFEAVPDKPAIMIVTTMVEFTM</sequence>
<keyword evidence="2" id="KW-1185">Reference proteome</keyword>
<comment type="caution">
    <text evidence="1">The sequence shown here is derived from an EMBL/GenBank/DDBJ whole genome shotgun (WGS) entry which is preliminary data.</text>
</comment>
<reference evidence="1" key="2">
    <citation type="journal article" date="2019" name="Genome Biol. Evol.">
        <title>Day and night: Metabolic profiles and evolutionary relationships of six axenic non-marine cyanobacteria.</title>
        <authorList>
            <person name="Will S.E."/>
            <person name="Henke P."/>
            <person name="Boedeker C."/>
            <person name="Huang S."/>
            <person name="Brinkmann H."/>
            <person name="Rohde M."/>
            <person name="Jarek M."/>
            <person name="Friedl T."/>
            <person name="Seufert S."/>
            <person name="Schumacher M."/>
            <person name="Overmann J."/>
            <person name="Neumann-Schaal M."/>
            <person name="Petersen J."/>
        </authorList>
    </citation>
    <scope>NUCLEOTIDE SEQUENCE [LARGE SCALE GENOMIC DNA]</scope>
    <source>
        <strain evidence="1">PCC 7102</strain>
    </source>
</reference>
<proteinExistence type="predicted"/>
<organism evidence="1 2">
    <name type="scientific">Dulcicalothrix desertica PCC 7102</name>
    <dbReference type="NCBI Taxonomy" id="232991"/>
    <lineage>
        <taxon>Bacteria</taxon>
        <taxon>Bacillati</taxon>
        <taxon>Cyanobacteriota</taxon>
        <taxon>Cyanophyceae</taxon>
        <taxon>Nostocales</taxon>
        <taxon>Calotrichaceae</taxon>
        <taxon>Dulcicalothrix</taxon>
    </lineage>
</organism>
<dbReference type="NCBIfam" id="NF047703">
    <property type="entry name" value="slr1658_superfam"/>
    <property type="match status" value="1"/>
</dbReference>
<evidence type="ECO:0000313" key="1">
    <source>
        <dbReference type="EMBL" id="RUT07752.1"/>
    </source>
</evidence>
<dbReference type="AlphaFoldDB" id="A0A433VNZ9"/>
<reference evidence="1" key="1">
    <citation type="submission" date="2018-12" db="EMBL/GenBank/DDBJ databases">
        <authorList>
            <person name="Will S."/>
            <person name="Neumann-Schaal M."/>
            <person name="Henke P."/>
        </authorList>
    </citation>
    <scope>NUCLEOTIDE SEQUENCE</scope>
    <source>
        <strain evidence="1">PCC 7102</strain>
    </source>
</reference>
<evidence type="ECO:0008006" key="3">
    <source>
        <dbReference type="Google" id="ProtNLM"/>
    </source>
</evidence>
<evidence type="ECO:0000313" key="2">
    <source>
        <dbReference type="Proteomes" id="UP000271624"/>
    </source>
</evidence>
<dbReference type="InterPro" id="IPR058084">
    <property type="entry name" value="Slr1658-like"/>
</dbReference>
<dbReference type="EMBL" id="RSCL01000004">
    <property type="protein sequence ID" value="RUT07752.1"/>
    <property type="molecule type" value="Genomic_DNA"/>
</dbReference>
<accession>A0A433VNZ9</accession>